<dbReference type="Proteomes" id="UP000696294">
    <property type="component" value="Unassembled WGS sequence"/>
</dbReference>
<comment type="caution">
    <text evidence="3">The sequence shown here is derived from an EMBL/GenBank/DDBJ whole genome shotgun (WGS) entry which is preliminary data.</text>
</comment>
<dbReference type="InterPro" id="IPR002123">
    <property type="entry name" value="Plipid/glycerol_acylTrfase"/>
</dbReference>
<feature type="region of interest" description="Disordered" evidence="1">
    <location>
        <begin position="81"/>
        <end position="142"/>
    </location>
</feature>
<feature type="compositionally biased region" description="Low complexity" evidence="1">
    <location>
        <begin position="106"/>
        <end position="116"/>
    </location>
</feature>
<feature type="compositionally biased region" description="Pro residues" evidence="1">
    <location>
        <begin position="129"/>
        <end position="142"/>
    </location>
</feature>
<evidence type="ECO:0000256" key="1">
    <source>
        <dbReference type="SAM" id="MobiDB-lite"/>
    </source>
</evidence>
<protein>
    <recommendedName>
        <fullName evidence="2">Phospholipid/glycerol acyltransferase domain-containing protein</fullName>
    </recommendedName>
</protein>
<evidence type="ECO:0000313" key="4">
    <source>
        <dbReference type="Proteomes" id="UP000696294"/>
    </source>
</evidence>
<feature type="compositionally biased region" description="Basic and acidic residues" evidence="1">
    <location>
        <begin position="81"/>
        <end position="103"/>
    </location>
</feature>
<reference evidence="3 4" key="1">
    <citation type="submission" date="2020-03" db="EMBL/GenBank/DDBJ databases">
        <title>WGS of actinomycetes isolated from Thailand.</title>
        <authorList>
            <person name="Thawai C."/>
        </authorList>
    </citation>
    <scope>NUCLEOTIDE SEQUENCE [LARGE SCALE GENOMIC DNA]</scope>
    <source>
        <strain evidence="3 4">FMUSA5-5</strain>
    </source>
</reference>
<evidence type="ECO:0000259" key="2">
    <source>
        <dbReference type="Pfam" id="PF01553"/>
    </source>
</evidence>
<name>A0ABX1BE16_9ACTN</name>
<organism evidence="3 4">
    <name type="scientific">Nonomuraea composti</name>
    <dbReference type="NCBI Taxonomy" id="2720023"/>
    <lineage>
        <taxon>Bacteria</taxon>
        <taxon>Bacillati</taxon>
        <taxon>Actinomycetota</taxon>
        <taxon>Actinomycetes</taxon>
        <taxon>Streptosporangiales</taxon>
        <taxon>Streptosporangiaceae</taxon>
        <taxon>Nonomuraea</taxon>
    </lineage>
</organism>
<dbReference type="EMBL" id="JAATEP010000044">
    <property type="protein sequence ID" value="NJP96024.1"/>
    <property type="molecule type" value="Genomic_DNA"/>
</dbReference>
<feature type="domain" description="Phospholipid/glycerol acyltransferase" evidence="2">
    <location>
        <begin position="15"/>
        <end position="84"/>
    </location>
</feature>
<sequence>MRALQGLLRVAVRRRYAGLRHIPRHGGVSIVANHVSKVDSLVIAGFVGAAGRFSPRFPAKAPLFDVPLLWPAKRKRARACAHERVRPASRSRREARTLREEPCTARPPCGRRPAGCRGREVAGRSSEPLPRPAERPNPAPGG</sequence>
<evidence type="ECO:0000313" key="3">
    <source>
        <dbReference type="EMBL" id="NJP96024.1"/>
    </source>
</evidence>
<dbReference type="Pfam" id="PF01553">
    <property type="entry name" value="Acyltransferase"/>
    <property type="match status" value="1"/>
</dbReference>
<proteinExistence type="predicted"/>
<gene>
    <name evidence="3" type="ORF">HCN51_42445</name>
</gene>
<accession>A0ABX1BE16</accession>
<dbReference type="SUPFAM" id="SSF69593">
    <property type="entry name" value="Glycerol-3-phosphate (1)-acyltransferase"/>
    <property type="match status" value="1"/>
</dbReference>
<keyword evidence="4" id="KW-1185">Reference proteome</keyword>